<accession>A0A179IAT6</accession>
<comment type="caution">
    <text evidence="1">The sequence shown here is derived from an EMBL/GenBank/DDBJ whole genome shotgun (WGS) entry which is preliminary data.</text>
</comment>
<protein>
    <submittedName>
        <fullName evidence="1">Uncharacterized protein</fullName>
    </submittedName>
</protein>
<proteinExistence type="predicted"/>
<organism evidence="1 2">
    <name type="scientific">Cordyceps confragosa</name>
    <name type="common">Lecanicillium lecanii</name>
    <dbReference type="NCBI Taxonomy" id="2714763"/>
    <lineage>
        <taxon>Eukaryota</taxon>
        <taxon>Fungi</taxon>
        <taxon>Dikarya</taxon>
        <taxon>Ascomycota</taxon>
        <taxon>Pezizomycotina</taxon>
        <taxon>Sordariomycetes</taxon>
        <taxon>Hypocreomycetidae</taxon>
        <taxon>Hypocreales</taxon>
        <taxon>Cordycipitaceae</taxon>
        <taxon>Akanthomyces</taxon>
    </lineage>
</organism>
<gene>
    <name evidence="1" type="ORF">LLEC1_04524</name>
</gene>
<name>A0A179IAT6_CORDF</name>
<evidence type="ECO:0000313" key="2">
    <source>
        <dbReference type="Proteomes" id="UP000243081"/>
    </source>
</evidence>
<keyword evidence="2" id="KW-1185">Reference proteome</keyword>
<reference evidence="1 2" key="1">
    <citation type="submission" date="2016-03" db="EMBL/GenBank/DDBJ databases">
        <title>Fine-scale spatial genetic structure of a fungal parasite of coffee scale insects.</title>
        <authorList>
            <person name="Jackson D."/>
            <person name="Zemenick K.A."/>
            <person name="Malloure B."/>
            <person name="Quandt C.A."/>
            <person name="James T.Y."/>
        </authorList>
    </citation>
    <scope>NUCLEOTIDE SEQUENCE [LARGE SCALE GENOMIC DNA]</scope>
    <source>
        <strain evidence="1 2">UM487</strain>
    </source>
</reference>
<sequence length="114" mass="12292">MVISLARVSRFGCLVQLNRCHFLEAIEGARAARLEQILQSLVRVAASQRLAELRVGLDVTVLGQLAQDGHRLVRLAALAQHLAQREAEVGLPVAQAAAAAATVHVLLLFLQNLI</sequence>
<evidence type="ECO:0000313" key="1">
    <source>
        <dbReference type="EMBL" id="OAQ99412.1"/>
    </source>
</evidence>
<dbReference type="AlphaFoldDB" id="A0A179IAT6"/>
<dbReference type="EMBL" id="LUKN01002245">
    <property type="protein sequence ID" value="OAQ99412.1"/>
    <property type="molecule type" value="Genomic_DNA"/>
</dbReference>
<dbReference type="Proteomes" id="UP000243081">
    <property type="component" value="Unassembled WGS sequence"/>
</dbReference>